<comment type="caution">
    <text evidence="1">The sequence shown here is derived from an EMBL/GenBank/DDBJ whole genome shotgun (WGS) entry which is preliminary data.</text>
</comment>
<organism evidence="1 2">
    <name type="scientific">Camellia lanceoleosa</name>
    <dbReference type="NCBI Taxonomy" id="1840588"/>
    <lineage>
        <taxon>Eukaryota</taxon>
        <taxon>Viridiplantae</taxon>
        <taxon>Streptophyta</taxon>
        <taxon>Embryophyta</taxon>
        <taxon>Tracheophyta</taxon>
        <taxon>Spermatophyta</taxon>
        <taxon>Magnoliopsida</taxon>
        <taxon>eudicotyledons</taxon>
        <taxon>Gunneridae</taxon>
        <taxon>Pentapetalae</taxon>
        <taxon>asterids</taxon>
        <taxon>Ericales</taxon>
        <taxon>Theaceae</taxon>
        <taxon>Camellia</taxon>
    </lineage>
</organism>
<gene>
    <name evidence="1" type="ORF">LOK49_LG01G01313</name>
</gene>
<evidence type="ECO:0000313" key="2">
    <source>
        <dbReference type="Proteomes" id="UP001060215"/>
    </source>
</evidence>
<sequence>MDIDPLNVTAMACPAFPLCPLAITEVERRIPDILKWVHVVFEKIWLGGTPNQTSLAKCFMNNVKVQELEKVLEPLFYYWKRKQQSKESFSSFTKRMISETPLTNGHPFLFLTWQPKTLKEYKKPSWPSY</sequence>
<evidence type="ECO:0000313" key="1">
    <source>
        <dbReference type="EMBL" id="KAI8032178.1"/>
    </source>
</evidence>
<name>A0ACC0J353_9ERIC</name>
<protein>
    <submittedName>
        <fullName evidence="1">Uncharacterized protein</fullName>
    </submittedName>
</protein>
<reference evidence="1 2" key="1">
    <citation type="journal article" date="2022" name="Plant J.">
        <title>Chromosome-level genome of Camellia lanceoleosa provides a valuable resource for understanding genome evolution and self-incompatibility.</title>
        <authorList>
            <person name="Gong W."/>
            <person name="Xiao S."/>
            <person name="Wang L."/>
            <person name="Liao Z."/>
            <person name="Chang Y."/>
            <person name="Mo W."/>
            <person name="Hu G."/>
            <person name="Li W."/>
            <person name="Zhao G."/>
            <person name="Zhu H."/>
            <person name="Hu X."/>
            <person name="Ji K."/>
            <person name="Xiang X."/>
            <person name="Song Q."/>
            <person name="Yuan D."/>
            <person name="Jin S."/>
            <person name="Zhang L."/>
        </authorList>
    </citation>
    <scope>NUCLEOTIDE SEQUENCE [LARGE SCALE GENOMIC DNA]</scope>
    <source>
        <strain evidence="1">SQ_2022a</strain>
    </source>
</reference>
<dbReference type="Proteomes" id="UP001060215">
    <property type="component" value="Chromosome 1"/>
</dbReference>
<accession>A0ACC0J353</accession>
<dbReference type="EMBL" id="CM045758">
    <property type="protein sequence ID" value="KAI8032178.1"/>
    <property type="molecule type" value="Genomic_DNA"/>
</dbReference>
<proteinExistence type="predicted"/>
<keyword evidence="2" id="KW-1185">Reference proteome</keyword>